<dbReference type="GO" id="GO:0004497">
    <property type="term" value="F:monooxygenase activity"/>
    <property type="evidence" value="ECO:0007669"/>
    <property type="project" value="UniProtKB-KW"/>
</dbReference>
<dbReference type="Proteomes" id="UP000315677">
    <property type="component" value="Unassembled WGS sequence"/>
</dbReference>
<dbReference type="GO" id="GO:0005829">
    <property type="term" value="C:cytosol"/>
    <property type="evidence" value="ECO:0007669"/>
    <property type="project" value="TreeGrafter"/>
</dbReference>
<dbReference type="RefSeq" id="WP_170231803.1">
    <property type="nucleotide sequence ID" value="NZ_VFPA01000008.1"/>
</dbReference>
<gene>
    <name evidence="5" type="ORF">FB558_8373</name>
</gene>
<dbReference type="SUPFAM" id="SSF51679">
    <property type="entry name" value="Bacterial luciferase-like"/>
    <property type="match status" value="1"/>
</dbReference>
<dbReference type="EMBL" id="VFPA01000008">
    <property type="protein sequence ID" value="TQM01855.1"/>
    <property type="molecule type" value="Genomic_DNA"/>
</dbReference>
<protein>
    <submittedName>
        <fullName evidence="5">Alkanesulfonate monooxygenase SsuD/methylene tetrahydromethanopterin reductase-like flavin-dependent oxidoreductase (Luciferase family)</fullName>
    </submittedName>
</protein>
<comment type="caution">
    <text evidence="5">The sequence shown here is derived from an EMBL/GenBank/DDBJ whole genome shotgun (WGS) entry which is preliminary data.</text>
</comment>
<organism evidence="5 6">
    <name type="scientific">Pseudonocardia kunmingensis</name>
    <dbReference type="NCBI Taxonomy" id="630975"/>
    <lineage>
        <taxon>Bacteria</taxon>
        <taxon>Bacillati</taxon>
        <taxon>Actinomycetota</taxon>
        <taxon>Actinomycetes</taxon>
        <taxon>Pseudonocardiales</taxon>
        <taxon>Pseudonocardiaceae</taxon>
        <taxon>Pseudonocardia</taxon>
    </lineage>
</organism>
<evidence type="ECO:0000313" key="5">
    <source>
        <dbReference type="EMBL" id="TQM01855.1"/>
    </source>
</evidence>
<keyword evidence="1" id="KW-0560">Oxidoreductase</keyword>
<dbReference type="PANTHER" id="PTHR30137">
    <property type="entry name" value="LUCIFERASE-LIKE MONOOXYGENASE"/>
    <property type="match status" value="1"/>
</dbReference>
<sequence>MNLPRIGLYLDLRNPDAARSTTDVYRRSLDRVEYGERHGLGAVWTTEHHAAPDGYLPAPLTALAAVAARTSRVRLGTAVALAPLRHPLALAEEAAVVDVLSGGRLELGLGAGWRRSEFDAFGADFDARYRTTERVLRELPEIWASGRASPRPVQDPVPLWLGARGPIGARRAGRLGIGLLWLDRDLWEPYADGLAEGGHHVAAARMGGLVNVFLADDPDRARALVAPHARKARGATYRGGRAPGRPSSLPPLRFRTPEDAAADVAERIRGLPVTDVFCFDRIGGAPEELCDRHVELLCGAFRTALTHPPPRRRDPRPGDQTHC</sequence>
<reference evidence="5 6" key="1">
    <citation type="submission" date="2019-06" db="EMBL/GenBank/DDBJ databases">
        <title>Sequencing the genomes of 1000 actinobacteria strains.</title>
        <authorList>
            <person name="Klenk H.-P."/>
        </authorList>
    </citation>
    <scope>NUCLEOTIDE SEQUENCE [LARGE SCALE GENOMIC DNA]</scope>
    <source>
        <strain evidence="5 6">DSM 45301</strain>
    </source>
</reference>
<dbReference type="AlphaFoldDB" id="A0A543CXM6"/>
<evidence type="ECO:0000256" key="2">
    <source>
        <dbReference type="ARBA" id="ARBA00023033"/>
    </source>
</evidence>
<dbReference type="InterPro" id="IPR036661">
    <property type="entry name" value="Luciferase-like_sf"/>
</dbReference>
<evidence type="ECO:0000313" key="6">
    <source>
        <dbReference type="Proteomes" id="UP000315677"/>
    </source>
</evidence>
<dbReference type="InterPro" id="IPR011251">
    <property type="entry name" value="Luciferase-like_dom"/>
</dbReference>
<evidence type="ECO:0000256" key="3">
    <source>
        <dbReference type="SAM" id="MobiDB-lite"/>
    </source>
</evidence>
<feature type="region of interest" description="Disordered" evidence="3">
    <location>
        <begin position="232"/>
        <end position="254"/>
    </location>
</feature>
<dbReference type="Gene3D" id="3.20.20.30">
    <property type="entry name" value="Luciferase-like domain"/>
    <property type="match status" value="1"/>
</dbReference>
<keyword evidence="2 5" id="KW-0503">Monooxygenase</keyword>
<accession>A0A543CXM6</accession>
<name>A0A543CXM6_9PSEU</name>
<dbReference type="InterPro" id="IPR050766">
    <property type="entry name" value="Bact_Lucif_Oxidored"/>
</dbReference>
<dbReference type="CDD" id="cd01097">
    <property type="entry name" value="Tetrahydromethanopterin_reductase"/>
    <property type="match status" value="1"/>
</dbReference>
<dbReference type="Pfam" id="PF00296">
    <property type="entry name" value="Bac_luciferase"/>
    <property type="match status" value="1"/>
</dbReference>
<proteinExistence type="predicted"/>
<dbReference type="GO" id="GO:0016705">
    <property type="term" value="F:oxidoreductase activity, acting on paired donors, with incorporation or reduction of molecular oxygen"/>
    <property type="evidence" value="ECO:0007669"/>
    <property type="project" value="InterPro"/>
</dbReference>
<feature type="domain" description="Luciferase-like" evidence="4">
    <location>
        <begin position="11"/>
        <end position="232"/>
    </location>
</feature>
<dbReference type="PANTHER" id="PTHR30137:SF8">
    <property type="entry name" value="BLR5498 PROTEIN"/>
    <property type="match status" value="1"/>
</dbReference>
<evidence type="ECO:0000256" key="1">
    <source>
        <dbReference type="ARBA" id="ARBA00023002"/>
    </source>
</evidence>
<evidence type="ECO:0000259" key="4">
    <source>
        <dbReference type="Pfam" id="PF00296"/>
    </source>
</evidence>
<keyword evidence="6" id="KW-1185">Reference proteome</keyword>